<dbReference type="SUPFAM" id="SSF52540">
    <property type="entry name" value="P-loop containing nucleoside triphosphate hydrolases"/>
    <property type="match status" value="1"/>
</dbReference>
<dbReference type="Gene3D" id="3.40.50.300">
    <property type="entry name" value="P-loop containing nucleotide triphosphate hydrolases"/>
    <property type="match status" value="1"/>
</dbReference>
<dbReference type="EMBL" id="BAABAL010000003">
    <property type="protein sequence ID" value="GAA3987924.1"/>
    <property type="molecule type" value="Genomic_DNA"/>
</dbReference>
<evidence type="ECO:0000313" key="2">
    <source>
        <dbReference type="EMBL" id="GAA3987924.1"/>
    </source>
</evidence>
<organism evidence="2 3">
    <name type="scientific">Allokutzneria multivorans</name>
    <dbReference type="NCBI Taxonomy" id="1142134"/>
    <lineage>
        <taxon>Bacteria</taxon>
        <taxon>Bacillati</taxon>
        <taxon>Actinomycetota</taxon>
        <taxon>Actinomycetes</taxon>
        <taxon>Pseudonocardiales</taxon>
        <taxon>Pseudonocardiaceae</taxon>
        <taxon>Allokutzneria</taxon>
    </lineage>
</organism>
<dbReference type="InterPro" id="IPR007111">
    <property type="entry name" value="NACHT_NTPase"/>
</dbReference>
<dbReference type="Proteomes" id="UP001501747">
    <property type="component" value="Unassembled WGS sequence"/>
</dbReference>
<comment type="caution">
    <text evidence="2">The sequence shown here is derived from an EMBL/GenBank/DDBJ whole genome shotgun (WGS) entry which is preliminary data.</text>
</comment>
<sequence>MSAAVVTVDGCRGVAVDPGVALVCGPDGVVFVEAETRAFACLHPELLPGDELVRLDADPGAPVLNLRTGGVCALAGPNGPLPVPEVRGGHREWLDLLEPEQLRAGGWRHVGPELRGYLDAVRKADRDHPYPSVRHAAPPLSKIYLTRQATRQTEDGEEEVLERVDADSLLERHAGVQVLGYPGAGKSSLVRHIAATTAQRWLSEGDGAFVPVPITADVLAQDRTLPDALADGVVRGLSHSLDRDTLLELLRAEPLPGVPWLVLVDGLDEVLEPAARHTVLRKVADHRENPAYRFLVTSRPLDGRGLITSAVFPTYVIEPFTDTELHAFVVGWLSARQFTDPEGSAADFVARVRRTKLHELAHVPLISTMLCLLFAEKPDADLPDNQSQLYREFVSWLVVKLREADARRQLRDRVAPYGPSAEAAADALLERIQDLFQDMAFGHQQPGDERTLLEHALAWRGVEPPATVPPQEWAEVIADALRISGLLVQRRDWRFLHQTVEEYFAACHLAVRHPDPRAWFSRKLLAPRRQWPWPQLEVMVFLVARWVEAGKDVDRKLLRLLGWRHREHNIGFVVQLIRNGVAVGDRVRARAVALLTKDLSKEDTGRKRWHDCAGWLRDIDPELASREVELVVGSSAPEHRRFDAIRWLLTVDPERGVLLGLRFLVNTKNGATARKGVADQLAELDVDLARKLFSRAARREEHDTVRLKAAELLKRVDERMAAETFAMLAEFPDAEVAARLLAAREAWKARRDVDRTFAVLTELLGTRGPEWGSTADFAITVSSLRAEKLLREFAESDQHGLNLQLEAALFLAERMDFDTAQLVRLAKDRQLDRELRVRAARANGVEPADVAEILKRVADTCEPGDAYLFTVLKKLENVDTHAVVARLTRVVESDEWPGANRLLALDKLRSHLSPAKLAKLGGSLGQPRLDAALAAKWIGPRECDDELESLATERHVSDEVRLRAAIALHRNRPKRGREVLRALAADGRVTPSIRRQAAQQAES</sequence>
<feature type="domain" description="NACHT" evidence="1">
    <location>
        <begin position="174"/>
        <end position="300"/>
    </location>
</feature>
<proteinExistence type="predicted"/>
<dbReference type="InterPro" id="IPR027417">
    <property type="entry name" value="P-loop_NTPase"/>
</dbReference>
<dbReference type="PANTHER" id="PTHR46844:SF1">
    <property type="entry name" value="SLR5058 PROTEIN"/>
    <property type="match status" value="1"/>
</dbReference>
<evidence type="ECO:0000259" key="1">
    <source>
        <dbReference type="PROSITE" id="PS50837"/>
    </source>
</evidence>
<dbReference type="PANTHER" id="PTHR46844">
    <property type="entry name" value="SLR5058 PROTEIN"/>
    <property type="match status" value="1"/>
</dbReference>
<gene>
    <name evidence="2" type="ORF">GCM10022247_02810</name>
</gene>
<dbReference type="PROSITE" id="PS50837">
    <property type="entry name" value="NACHT"/>
    <property type="match status" value="1"/>
</dbReference>
<protein>
    <submittedName>
        <fullName evidence="2">HEAT repeat domain-containing protein</fullName>
    </submittedName>
</protein>
<accession>A0ABP7QUS1</accession>
<reference evidence="3" key="1">
    <citation type="journal article" date="2019" name="Int. J. Syst. Evol. Microbiol.">
        <title>The Global Catalogue of Microorganisms (GCM) 10K type strain sequencing project: providing services to taxonomists for standard genome sequencing and annotation.</title>
        <authorList>
            <consortium name="The Broad Institute Genomics Platform"/>
            <consortium name="The Broad Institute Genome Sequencing Center for Infectious Disease"/>
            <person name="Wu L."/>
            <person name="Ma J."/>
        </authorList>
    </citation>
    <scope>NUCLEOTIDE SEQUENCE [LARGE SCALE GENOMIC DNA]</scope>
    <source>
        <strain evidence="3">JCM 17342</strain>
    </source>
</reference>
<name>A0ABP7QUS1_9PSEU</name>
<evidence type="ECO:0000313" key="3">
    <source>
        <dbReference type="Proteomes" id="UP001501747"/>
    </source>
</evidence>
<keyword evidence="3" id="KW-1185">Reference proteome</keyword>